<dbReference type="EMBL" id="JAQIBD010000005">
    <property type="protein sequence ID" value="MDM5272645.1"/>
    <property type="molecule type" value="Genomic_DNA"/>
</dbReference>
<feature type="chain" id="PRO_5045565506" evidence="1">
    <location>
        <begin position="20"/>
        <end position="118"/>
    </location>
</feature>
<name>A0ABT7R0M4_9BACT</name>
<accession>A0ABT7R0M4</accession>
<gene>
    <name evidence="2" type="ORF">PGH07_10725</name>
</gene>
<protein>
    <submittedName>
        <fullName evidence="2">Uncharacterized protein</fullName>
    </submittedName>
</protein>
<proteinExistence type="predicted"/>
<evidence type="ECO:0000256" key="1">
    <source>
        <dbReference type="SAM" id="SignalP"/>
    </source>
</evidence>
<keyword evidence="1" id="KW-0732">Signal</keyword>
<organism evidence="2 3">
    <name type="scientific">Sulfurovum zhangzhouensis</name>
    <dbReference type="NCBI Taxonomy" id="3019067"/>
    <lineage>
        <taxon>Bacteria</taxon>
        <taxon>Pseudomonadati</taxon>
        <taxon>Campylobacterota</taxon>
        <taxon>Epsilonproteobacteria</taxon>
        <taxon>Campylobacterales</taxon>
        <taxon>Sulfurovaceae</taxon>
        <taxon>Sulfurovum</taxon>
    </lineage>
</organism>
<dbReference type="Proteomes" id="UP001169069">
    <property type="component" value="Unassembled WGS sequence"/>
</dbReference>
<comment type="caution">
    <text evidence="2">The sequence shown here is derived from an EMBL/GenBank/DDBJ whole genome shotgun (WGS) entry which is preliminary data.</text>
</comment>
<dbReference type="RefSeq" id="WP_289414485.1">
    <property type="nucleotide sequence ID" value="NZ_JAQIBD010000005.1"/>
</dbReference>
<feature type="signal peptide" evidence="1">
    <location>
        <begin position="1"/>
        <end position="19"/>
    </location>
</feature>
<evidence type="ECO:0000313" key="3">
    <source>
        <dbReference type="Proteomes" id="UP001169069"/>
    </source>
</evidence>
<evidence type="ECO:0000313" key="2">
    <source>
        <dbReference type="EMBL" id="MDM5272645.1"/>
    </source>
</evidence>
<reference evidence="2" key="1">
    <citation type="submission" date="2023-01" db="EMBL/GenBank/DDBJ databases">
        <title>Sulfurovum sp. zt1-1 genome assembly.</title>
        <authorList>
            <person name="Wang J."/>
        </authorList>
    </citation>
    <scope>NUCLEOTIDE SEQUENCE</scope>
    <source>
        <strain evidence="2">Zt1-1</strain>
    </source>
</reference>
<sequence>MKNNTTLFRFVLIAFFLFAYQTTTIHSKHDHLSEFSECQVCIAFKSLGTSQHETVFSLQSESIAIEVSEVEEKRIVKDAYDLTQTPEQKTVCFDGMLALDVSVPPFGFDANAPPYILS</sequence>
<keyword evidence="3" id="KW-1185">Reference proteome</keyword>